<dbReference type="EMBL" id="FOHE01000002">
    <property type="protein sequence ID" value="SES74931.1"/>
    <property type="molecule type" value="Genomic_DNA"/>
</dbReference>
<dbReference type="PANTHER" id="PTHR30435:SF12">
    <property type="entry name" value="FLAGELLAR BASAL BODY ROD PROTEIN FLGB"/>
    <property type="match status" value="1"/>
</dbReference>
<evidence type="ECO:0000256" key="2">
    <source>
        <dbReference type="ARBA" id="ARBA00009677"/>
    </source>
</evidence>
<protein>
    <recommendedName>
        <fullName evidence="3 6">Flagellar basal body rod protein FlgB</fullName>
    </recommendedName>
</protein>
<evidence type="ECO:0000256" key="6">
    <source>
        <dbReference type="PIRNR" id="PIRNR002889"/>
    </source>
</evidence>
<keyword evidence="8" id="KW-1185">Reference proteome</keyword>
<dbReference type="NCBIfam" id="TIGR01396">
    <property type="entry name" value="FlgB"/>
    <property type="match status" value="1"/>
</dbReference>
<comment type="similarity">
    <text evidence="2 6">Belongs to the flagella basal body rod proteins family.</text>
</comment>
<dbReference type="STRING" id="930131.SAMN05216389_10236"/>
<dbReference type="Proteomes" id="UP000198618">
    <property type="component" value="Unassembled WGS sequence"/>
</dbReference>
<dbReference type="InterPro" id="IPR006300">
    <property type="entry name" value="FlgB"/>
</dbReference>
<evidence type="ECO:0000256" key="5">
    <source>
        <dbReference type="ARBA" id="ARBA00024934"/>
    </source>
</evidence>
<dbReference type="PANTHER" id="PTHR30435">
    <property type="entry name" value="FLAGELLAR PROTEIN"/>
    <property type="match status" value="1"/>
</dbReference>
<comment type="subunit">
    <text evidence="6">The basal body constitutes a major portion of the flagellar organelle and consists of a number of rings mounted on a central rod.</text>
</comment>
<keyword evidence="7" id="KW-0969">Cilium</keyword>
<keyword evidence="7" id="KW-0966">Cell projection</keyword>
<reference evidence="7 8" key="1">
    <citation type="submission" date="2016-10" db="EMBL/GenBank/DDBJ databases">
        <authorList>
            <person name="de Groot N.N."/>
        </authorList>
    </citation>
    <scope>NUCLEOTIDE SEQUENCE [LARGE SCALE GENOMIC DNA]</scope>
    <source>
        <strain evidence="7 8">IBRC-M 10780</strain>
    </source>
</reference>
<evidence type="ECO:0000256" key="4">
    <source>
        <dbReference type="ARBA" id="ARBA00023143"/>
    </source>
</evidence>
<sequence>MSVIVFLKTIFNVVISTYYLRGGLDMSLFGGTIHTLQNSLDYASAKNRTISTNIANIDTPDYKAKDVAFKSVLNDALSDSLPAKRTHEKHIPFGDYSQSSFKTITRNNTAYNHNGNNVDVDKEMSELAQNQIYYQALVDRINGKLGSLQKVIRGGN</sequence>
<keyword evidence="4 6" id="KW-0975">Bacterial flagellum</keyword>
<organism evidence="7 8">
    <name type="scientific">Oceanobacillus limi</name>
    <dbReference type="NCBI Taxonomy" id="930131"/>
    <lineage>
        <taxon>Bacteria</taxon>
        <taxon>Bacillati</taxon>
        <taxon>Bacillota</taxon>
        <taxon>Bacilli</taxon>
        <taxon>Bacillales</taxon>
        <taxon>Bacillaceae</taxon>
        <taxon>Oceanobacillus</taxon>
    </lineage>
</organism>
<comment type="function">
    <text evidence="5 6">Structural component of flagellum, the bacterial motility apparatus. Part of the rod structure of flagellar basal body.</text>
</comment>
<gene>
    <name evidence="7" type="ORF">SAMN05216389_10236</name>
</gene>
<dbReference type="PIRSF" id="PIRSF002889">
    <property type="entry name" value="Rod_FlgB"/>
    <property type="match status" value="1"/>
</dbReference>
<proteinExistence type="inferred from homology"/>
<evidence type="ECO:0000256" key="1">
    <source>
        <dbReference type="ARBA" id="ARBA00004117"/>
    </source>
</evidence>
<comment type="subcellular location">
    <subcellularLocation>
        <location evidence="1 6">Bacterial flagellum basal body</location>
    </subcellularLocation>
</comment>
<evidence type="ECO:0000313" key="8">
    <source>
        <dbReference type="Proteomes" id="UP000198618"/>
    </source>
</evidence>
<dbReference type="AlphaFoldDB" id="A0A1H9Z235"/>
<evidence type="ECO:0000256" key="3">
    <source>
        <dbReference type="ARBA" id="ARBA00014376"/>
    </source>
</evidence>
<keyword evidence="7" id="KW-0282">Flagellum</keyword>
<name>A0A1H9Z235_9BACI</name>
<dbReference type="GO" id="GO:0071978">
    <property type="term" value="P:bacterial-type flagellum-dependent swarming motility"/>
    <property type="evidence" value="ECO:0007669"/>
    <property type="project" value="TreeGrafter"/>
</dbReference>
<evidence type="ECO:0000313" key="7">
    <source>
        <dbReference type="EMBL" id="SES74931.1"/>
    </source>
</evidence>
<accession>A0A1H9Z235</accession>
<dbReference type="GO" id="GO:0030694">
    <property type="term" value="C:bacterial-type flagellum basal body, rod"/>
    <property type="evidence" value="ECO:0007669"/>
    <property type="project" value="InterPro"/>
</dbReference>